<feature type="signal peptide" evidence="1">
    <location>
        <begin position="1"/>
        <end position="20"/>
    </location>
</feature>
<dbReference type="HOGENOM" id="CLU_113282_3_1_10"/>
<dbReference type="InterPro" id="IPR025411">
    <property type="entry name" value="DUF4136"/>
</dbReference>
<proteinExistence type="predicted"/>
<dbReference type="eggNOG" id="ENOG5031G7J">
    <property type="taxonomic scope" value="Bacteria"/>
</dbReference>
<dbReference type="Gene3D" id="3.30.160.670">
    <property type="match status" value="1"/>
</dbReference>
<keyword evidence="1" id="KW-0732">Signal</keyword>
<dbReference type="Proteomes" id="UP000006049">
    <property type="component" value="Chromosome"/>
</dbReference>
<dbReference type="STRING" id="746697.Aeqsu_0704"/>
<name>I3YT94_AEQSU</name>
<evidence type="ECO:0000259" key="2">
    <source>
        <dbReference type="Pfam" id="PF13590"/>
    </source>
</evidence>
<evidence type="ECO:0000256" key="1">
    <source>
        <dbReference type="SAM" id="SignalP"/>
    </source>
</evidence>
<protein>
    <recommendedName>
        <fullName evidence="2">DUF4136 domain-containing protein</fullName>
    </recommendedName>
</protein>
<dbReference type="KEGG" id="asl:Aeqsu_0704"/>
<feature type="domain" description="DUF4136" evidence="2">
    <location>
        <begin position="20"/>
        <end position="170"/>
    </location>
</feature>
<feature type="chain" id="PRO_5003682813" description="DUF4136 domain-containing protein" evidence="1">
    <location>
        <begin position="21"/>
        <end position="172"/>
    </location>
</feature>
<sequence length="172" mass="19001">MKFLPILILSIFLASCGATVAVDYDKQVDFSKYNSYNYFPTIDSGLNQLDDGRIMQITDSLLQQRGFVKSETPQFYINFYARESISNSRNTIGIGLGGGGGNVGVGVSGGIPIGGKVINQQFSMDFIDVEKDNLVWQAVADGEMKEKSTPKQKEGYYLSMIQKVLSKYPPKK</sequence>
<dbReference type="Pfam" id="PF13590">
    <property type="entry name" value="DUF4136"/>
    <property type="match status" value="1"/>
</dbReference>
<organism evidence="3 4">
    <name type="scientific">Aequorivita sublithincola (strain DSM 14238 / LMG 21431 / ACAM 643 / 9-3)</name>
    <dbReference type="NCBI Taxonomy" id="746697"/>
    <lineage>
        <taxon>Bacteria</taxon>
        <taxon>Pseudomonadati</taxon>
        <taxon>Bacteroidota</taxon>
        <taxon>Flavobacteriia</taxon>
        <taxon>Flavobacteriales</taxon>
        <taxon>Flavobacteriaceae</taxon>
        <taxon>Aequorivita</taxon>
    </lineage>
</organism>
<evidence type="ECO:0000313" key="3">
    <source>
        <dbReference type="EMBL" id="AFL80212.1"/>
    </source>
</evidence>
<dbReference type="RefSeq" id="WP_014781470.1">
    <property type="nucleotide sequence ID" value="NC_018013.1"/>
</dbReference>
<gene>
    <name evidence="3" type="ordered locus">Aeqsu_0704</name>
</gene>
<dbReference type="AlphaFoldDB" id="I3YT94"/>
<keyword evidence="4" id="KW-1185">Reference proteome</keyword>
<dbReference type="EMBL" id="CP003280">
    <property type="protein sequence ID" value="AFL80212.1"/>
    <property type="molecule type" value="Genomic_DNA"/>
</dbReference>
<reference evidence="3 4" key="1">
    <citation type="submission" date="2012-06" db="EMBL/GenBank/DDBJ databases">
        <title>The complete genome of Aequorivita sublithincola DSM 14238.</title>
        <authorList>
            <consortium name="US DOE Joint Genome Institute (JGI-PGF)"/>
            <person name="Lucas S."/>
            <person name="Copeland A."/>
            <person name="Lapidus A."/>
            <person name="Goodwin L."/>
            <person name="Pitluck S."/>
            <person name="Peters L."/>
            <person name="Munk A.C.C."/>
            <person name="Kyrpides N."/>
            <person name="Mavromatis K."/>
            <person name="Pagani I."/>
            <person name="Ivanova N."/>
            <person name="Ovchinnikova G."/>
            <person name="Zeytun A."/>
            <person name="Detter J.C."/>
            <person name="Han C."/>
            <person name="Land M."/>
            <person name="Hauser L."/>
            <person name="Markowitz V."/>
            <person name="Cheng J.-F."/>
            <person name="Hugenholtz P."/>
            <person name="Woyke T."/>
            <person name="Wu D."/>
            <person name="Tindall B."/>
            <person name="Faehnrich R."/>
            <person name="Brambilla E."/>
            <person name="Klenk H.-P."/>
            <person name="Eisen J.A."/>
        </authorList>
    </citation>
    <scope>NUCLEOTIDE SEQUENCE [LARGE SCALE GENOMIC DNA]</scope>
    <source>
        <strain evidence="4">DSM 14238 / LMG 21431 / ACAM 643 / 9-3</strain>
    </source>
</reference>
<dbReference type="PATRIC" id="fig|746697.3.peg.703"/>
<dbReference type="OrthoDB" id="1430233at2"/>
<accession>I3YT94</accession>
<evidence type="ECO:0000313" key="4">
    <source>
        <dbReference type="Proteomes" id="UP000006049"/>
    </source>
</evidence>
<dbReference type="PROSITE" id="PS51257">
    <property type="entry name" value="PROKAR_LIPOPROTEIN"/>
    <property type="match status" value="1"/>
</dbReference>